<protein>
    <submittedName>
        <fullName evidence="3">Uncharacterized protein DUF4126</fullName>
    </submittedName>
</protein>
<keyword evidence="1" id="KW-1133">Transmembrane helix</keyword>
<dbReference type="EMBL" id="VFOM01000001">
    <property type="protein sequence ID" value="TQL48010.1"/>
    <property type="molecule type" value="Genomic_DNA"/>
</dbReference>
<accession>A0A542YIT9</accession>
<dbReference type="OrthoDB" id="161516at2"/>
<dbReference type="RefSeq" id="WP_141880203.1">
    <property type="nucleotide sequence ID" value="NZ_VFOM01000001.1"/>
</dbReference>
<dbReference type="InterPro" id="IPR025196">
    <property type="entry name" value="DUF4126"/>
</dbReference>
<feature type="domain" description="DUF4126" evidence="2">
    <location>
        <begin position="5"/>
        <end position="186"/>
    </location>
</feature>
<evidence type="ECO:0000313" key="4">
    <source>
        <dbReference type="Proteomes" id="UP000317998"/>
    </source>
</evidence>
<dbReference type="Proteomes" id="UP000317998">
    <property type="component" value="Unassembled WGS sequence"/>
</dbReference>
<keyword evidence="1" id="KW-0472">Membrane</keyword>
<dbReference type="AlphaFoldDB" id="A0A542YIT9"/>
<keyword evidence="4" id="KW-1185">Reference proteome</keyword>
<feature type="transmembrane region" description="Helical" evidence="1">
    <location>
        <begin position="40"/>
        <end position="63"/>
    </location>
</feature>
<name>A0A542YIT9_9MICO</name>
<reference evidence="3 4" key="1">
    <citation type="submission" date="2019-06" db="EMBL/GenBank/DDBJ databases">
        <title>Sequencing the genomes of 1000 actinobacteria strains.</title>
        <authorList>
            <person name="Klenk H.-P."/>
        </authorList>
    </citation>
    <scope>NUCLEOTIDE SEQUENCE [LARGE SCALE GENOMIC DNA]</scope>
    <source>
        <strain evidence="3 4">DSM 26477</strain>
    </source>
</reference>
<proteinExistence type="predicted"/>
<evidence type="ECO:0000256" key="1">
    <source>
        <dbReference type="SAM" id="Phobius"/>
    </source>
</evidence>
<comment type="caution">
    <text evidence="3">The sequence shown here is derived from an EMBL/GenBank/DDBJ whole genome shotgun (WGS) entry which is preliminary data.</text>
</comment>
<keyword evidence="1" id="KW-0812">Transmembrane</keyword>
<feature type="transmembrane region" description="Helical" evidence="1">
    <location>
        <begin position="157"/>
        <end position="182"/>
    </location>
</feature>
<evidence type="ECO:0000259" key="2">
    <source>
        <dbReference type="Pfam" id="PF13548"/>
    </source>
</evidence>
<evidence type="ECO:0000313" key="3">
    <source>
        <dbReference type="EMBL" id="TQL48010.1"/>
    </source>
</evidence>
<organism evidence="3 4">
    <name type="scientific">Homoserinimonas aerilata</name>
    <dbReference type="NCBI Taxonomy" id="1162970"/>
    <lineage>
        <taxon>Bacteria</taxon>
        <taxon>Bacillati</taxon>
        <taxon>Actinomycetota</taxon>
        <taxon>Actinomycetes</taxon>
        <taxon>Micrococcales</taxon>
        <taxon>Microbacteriaceae</taxon>
        <taxon>Homoserinimonas</taxon>
    </lineage>
</organism>
<dbReference type="Pfam" id="PF13548">
    <property type="entry name" value="DUF4126"/>
    <property type="match status" value="1"/>
</dbReference>
<sequence length="199" mass="20957">MLEFLTGTGLALSAGLNAYIPLLLIGLASRFLDFVELPAGWLWLENEWVLGILAVLLVIELVADKIPAVDSVNDWIQTLVRPTAGGLAFGSGSSSETLAVTDPAQFFESNQWVPIATGAALALLVHLAKMIARPVANAVTLGAAAPVLSTMEDAGSVVLSVLALVVPILVIVAVPLLGWWIVSAVRRARRKRRESAATG</sequence>
<gene>
    <name evidence="3" type="ORF">FB562_1091</name>
</gene>
<feature type="transmembrane region" description="Helical" evidence="1">
    <location>
        <begin position="6"/>
        <end position="28"/>
    </location>
</feature>